<gene>
    <name evidence="2" type="ORF">EAX61_02180</name>
</gene>
<dbReference type="OrthoDB" id="9796171at2"/>
<dbReference type="InterPro" id="IPR000182">
    <property type="entry name" value="GNAT_dom"/>
</dbReference>
<reference evidence="2 3" key="1">
    <citation type="submission" date="2018-10" db="EMBL/GenBank/DDBJ databases">
        <title>Dokdonia luteus sp. nov., isolated from sea water.</title>
        <authorList>
            <person name="Zhou L.Y."/>
            <person name="Du Z.J."/>
        </authorList>
    </citation>
    <scope>NUCLEOTIDE SEQUENCE [LARGE SCALE GENOMIC DNA]</scope>
    <source>
        <strain evidence="2 3">SH27</strain>
    </source>
</reference>
<protein>
    <submittedName>
        <fullName evidence="2">GNAT family N-acetyltransferase</fullName>
    </submittedName>
</protein>
<dbReference type="GO" id="GO:0016747">
    <property type="term" value="F:acyltransferase activity, transferring groups other than amino-acyl groups"/>
    <property type="evidence" value="ECO:0007669"/>
    <property type="project" value="InterPro"/>
</dbReference>
<dbReference type="InterPro" id="IPR016181">
    <property type="entry name" value="Acyl_CoA_acyltransferase"/>
</dbReference>
<evidence type="ECO:0000313" key="2">
    <source>
        <dbReference type="EMBL" id="RMB63223.1"/>
    </source>
</evidence>
<organism evidence="2 3">
    <name type="scientific">Dokdonia sinensis</name>
    <dbReference type="NCBI Taxonomy" id="2479847"/>
    <lineage>
        <taxon>Bacteria</taxon>
        <taxon>Pseudomonadati</taxon>
        <taxon>Bacteroidota</taxon>
        <taxon>Flavobacteriia</taxon>
        <taxon>Flavobacteriales</taxon>
        <taxon>Flavobacteriaceae</taxon>
        <taxon>Dokdonia</taxon>
    </lineage>
</organism>
<dbReference type="AlphaFoldDB" id="A0A3M0GNK0"/>
<comment type="caution">
    <text evidence="2">The sequence shown here is derived from an EMBL/GenBank/DDBJ whole genome shotgun (WGS) entry which is preliminary data.</text>
</comment>
<dbReference type="Proteomes" id="UP000281985">
    <property type="component" value="Unassembled WGS sequence"/>
</dbReference>
<sequence length="152" mass="17628">MKTNLNFKIKPFNALLTSELYALLQLRAEVFVVEQDCVYQDVDGKDQKAIHVLGFKESELVAYTRIFNAGDYFDKASIGRVVVKESERKHKYGYDVMQASIDYIEETLEEKSIEISAQTYLDIFYRNLGFKPVGEGYLEDGIPHIRMIREKK</sequence>
<keyword evidence="3" id="KW-1185">Reference proteome</keyword>
<dbReference type="EMBL" id="REFV01000002">
    <property type="protein sequence ID" value="RMB63223.1"/>
    <property type="molecule type" value="Genomic_DNA"/>
</dbReference>
<dbReference type="SUPFAM" id="SSF55729">
    <property type="entry name" value="Acyl-CoA N-acyltransferases (Nat)"/>
    <property type="match status" value="1"/>
</dbReference>
<dbReference type="PROSITE" id="PS51186">
    <property type="entry name" value="GNAT"/>
    <property type="match status" value="1"/>
</dbReference>
<accession>A0A3M0GNK0</accession>
<evidence type="ECO:0000259" key="1">
    <source>
        <dbReference type="PROSITE" id="PS51186"/>
    </source>
</evidence>
<feature type="domain" description="N-acetyltransferase" evidence="1">
    <location>
        <begin position="7"/>
        <end position="152"/>
    </location>
</feature>
<name>A0A3M0GNK0_9FLAO</name>
<evidence type="ECO:0000313" key="3">
    <source>
        <dbReference type="Proteomes" id="UP000281985"/>
    </source>
</evidence>
<dbReference type="Gene3D" id="3.40.630.30">
    <property type="match status" value="1"/>
</dbReference>
<dbReference type="Pfam" id="PF13673">
    <property type="entry name" value="Acetyltransf_10"/>
    <property type="match status" value="1"/>
</dbReference>
<proteinExistence type="predicted"/>
<keyword evidence="2" id="KW-0808">Transferase</keyword>
<dbReference type="RefSeq" id="WP_121916025.1">
    <property type="nucleotide sequence ID" value="NZ_REFV01000002.1"/>
</dbReference>